<dbReference type="AlphaFoldDB" id="M5X919"/>
<dbReference type="InterPro" id="IPR019446">
    <property type="entry name" value="BMT5-like"/>
</dbReference>
<proteinExistence type="predicted"/>
<evidence type="ECO:0000259" key="1">
    <source>
        <dbReference type="Pfam" id="PF10354"/>
    </source>
</evidence>
<keyword evidence="3" id="KW-1185">Reference proteome</keyword>
<dbReference type="STRING" id="3760.M5X919"/>
<gene>
    <name evidence="2" type="ORF">PRUPE_4G133100</name>
</gene>
<organism evidence="2 3">
    <name type="scientific">Prunus persica</name>
    <name type="common">Peach</name>
    <name type="synonym">Amygdalus persica</name>
    <dbReference type="NCBI Taxonomy" id="3760"/>
    <lineage>
        <taxon>Eukaryota</taxon>
        <taxon>Viridiplantae</taxon>
        <taxon>Streptophyta</taxon>
        <taxon>Embryophyta</taxon>
        <taxon>Tracheophyta</taxon>
        <taxon>Spermatophyta</taxon>
        <taxon>Magnoliopsida</taxon>
        <taxon>eudicotyledons</taxon>
        <taxon>Gunneridae</taxon>
        <taxon>Pentapetalae</taxon>
        <taxon>rosids</taxon>
        <taxon>fabids</taxon>
        <taxon>Rosales</taxon>
        <taxon>Rosaceae</taxon>
        <taxon>Amygdaloideae</taxon>
        <taxon>Amygdaleae</taxon>
        <taxon>Prunus</taxon>
    </lineage>
</organism>
<evidence type="ECO:0000313" key="2">
    <source>
        <dbReference type="EMBL" id="ONI11893.1"/>
    </source>
</evidence>
<dbReference type="HOGENOM" id="CLU_2546878_0_0_1"/>
<dbReference type="GO" id="GO:0070042">
    <property type="term" value="F:rRNA (uridine-N3-)-methyltransferase activity"/>
    <property type="evidence" value="ECO:0007669"/>
    <property type="project" value="InterPro"/>
</dbReference>
<dbReference type="OMA" id="HYRTCLA"/>
<evidence type="ECO:0000313" key="3">
    <source>
        <dbReference type="Proteomes" id="UP000006882"/>
    </source>
</evidence>
<reference evidence="2 3" key="1">
    <citation type="journal article" date="2013" name="Nat. Genet.">
        <title>The high-quality draft genome of peach (Prunus persica) identifies unique patterns of genetic diversity, domestication and genome evolution.</title>
        <authorList>
            <consortium name="International Peach Genome Initiative"/>
            <person name="Verde I."/>
            <person name="Abbott A.G."/>
            <person name="Scalabrin S."/>
            <person name="Jung S."/>
            <person name="Shu S."/>
            <person name="Marroni F."/>
            <person name="Zhebentyayeva T."/>
            <person name="Dettori M.T."/>
            <person name="Grimwood J."/>
            <person name="Cattonaro F."/>
            <person name="Zuccolo A."/>
            <person name="Rossini L."/>
            <person name="Jenkins J."/>
            <person name="Vendramin E."/>
            <person name="Meisel L.A."/>
            <person name="Decroocq V."/>
            <person name="Sosinski B."/>
            <person name="Prochnik S."/>
            <person name="Mitros T."/>
            <person name="Policriti A."/>
            <person name="Cipriani G."/>
            <person name="Dondini L."/>
            <person name="Ficklin S."/>
            <person name="Goodstein D.M."/>
            <person name="Xuan P."/>
            <person name="Del Fabbro C."/>
            <person name="Aramini V."/>
            <person name="Copetti D."/>
            <person name="Gonzalez S."/>
            <person name="Horner D.S."/>
            <person name="Falchi R."/>
            <person name="Lucas S."/>
            <person name="Mica E."/>
            <person name="Maldonado J."/>
            <person name="Lazzari B."/>
            <person name="Bielenberg D."/>
            <person name="Pirona R."/>
            <person name="Miculan M."/>
            <person name="Barakat A."/>
            <person name="Testolin R."/>
            <person name="Stella A."/>
            <person name="Tartarini S."/>
            <person name="Tonutti P."/>
            <person name="Arus P."/>
            <person name="Orellana A."/>
            <person name="Wells C."/>
            <person name="Main D."/>
            <person name="Vizzotto G."/>
            <person name="Silva H."/>
            <person name="Salamini F."/>
            <person name="Schmutz J."/>
            <person name="Morgante M."/>
            <person name="Rokhsar D.S."/>
        </authorList>
    </citation>
    <scope>NUCLEOTIDE SEQUENCE [LARGE SCALE GENOMIC DNA]</scope>
    <source>
        <strain evidence="3">cv. Nemared</strain>
    </source>
</reference>
<name>M5X919_PRUPE</name>
<sequence length="83" mass="9508">MELFGYDEKRIKHYRTCLARAFGSAANMVATSLDSREELMVKYSKALRNLRELENRGCKIFHGLDMCTPCTITLSLSRCSLIE</sequence>
<dbReference type="Gramene" id="ONI11893">
    <property type="protein sequence ID" value="ONI11893"/>
    <property type="gene ID" value="PRUPE_4G133100"/>
</dbReference>
<protein>
    <recommendedName>
        <fullName evidence="1">25S rRNA (uridine-N(3))-methyltransferase BMT5-like domain-containing protein</fullName>
    </recommendedName>
</protein>
<dbReference type="Pfam" id="PF10354">
    <property type="entry name" value="BMT5-like"/>
    <property type="match status" value="1"/>
</dbReference>
<dbReference type="Proteomes" id="UP000006882">
    <property type="component" value="Chromosome G4"/>
</dbReference>
<accession>M5X919</accession>
<dbReference type="EMBL" id="CM007654">
    <property type="protein sequence ID" value="ONI11893.1"/>
    <property type="molecule type" value="Genomic_DNA"/>
</dbReference>
<dbReference type="GO" id="GO:0070475">
    <property type="term" value="P:rRNA base methylation"/>
    <property type="evidence" value="ECO:0007669"/>
    <property type="project" value="InterPro"/>
</dbReference>
<feature type="domain" description="25S rRNA (uridine-N(3))-methyltransferase BMT5-like" evidence="1">
    <location>
        <begin position="16"/>
        <end position="68"/>
    </location>
</feature>